<dbReference type="EMBL" id="DF977003">
    <property type="protein sequence ID" value="GAQ26014.1"/>
    <property type="molecule type" value="Genomic_DNA"/>
</dbReference>
<reference evidence="9" key="1">
    <citation type="journal article" date="2016" name="Genome Announc.">
        <title>Draft Genome Sequence of the Syntrophic Lactate-Degrading Bacterium Tepidanaerobacter syntrophicus JLT.</title>
        <authorList>
            <person name="Matsuura N."/>
            <person name="Ohashi A."/>
            <person name="Tourlousse D.M."/>
            <person name="Sekiguchi Y."/>
        </authorList>
    </citation>
    <scope>NUCLEOTIDE SEQUENCE [LARGE SCALE GENOMIC DNA]</scope>
    <source>
        <strain evidence="9">JL</strain>
    </source>
</reference>
<dbReference type="STRING" id="224999.GCA_001485475_02052"/>
<evidence type="ECO:0000313" key="9">
    <source>
        <dbReference type="EMBL" id="GAQ26014.1"/>
    </source>
</evidence>
<protein>
    <submittedName>
        <fullName evidence="9">PTS system, N-acetylgalactosamine-specific IIA component</fullName>
    </submittedName>
</protein>
<dbReference type="AlphaFoldDB" id="A0A0U9HGW6"/>
<name>A0A0U9HGW6_9FIRM</name>
<evidence type="ECO:0000313" key="10">
    <source>
        <dbReference type="Proteomes" id="UP000062160"/>
    </source>
</evidence>
<gene>
    <name evidence="9" type="ORF">TSYNT_9268</name>
</gene>
<evidence type="ECO:0000256" key="5">
    <source>
        <dbReference type="ARBA" id="ARBA00022679"/>
    </source>
</evidence>
<dbReference type="Pfam" id="PF03610">
    <property type="entry name" value="EIIA-man"/>
    <property type="match status" value="1"/>
</dbReference>
<evidence type="ECO:0000256" key="4">
    <source>
        <dbReference type="ARBA" id="ARBA00022597"/>
    </source>
</evidence>
<dbReference type="GO" id="GO:0016301">
    <property type="term" value="F:kinase activity"/>
    <property type="evidence" value="ECO:0007669"/>
    <property type="project" value="UniProtKB-KW"/>
</dbReference>
<dbReference type="OrthoDB" id="9799827at2"/>
<evidence type="ECO:0000256" key="7">
    <source>
        <dbReference type="ARBA" id="ARBA00022777"/>
    </source>
</evidence>
<dbReference type="InterPro" id="IPR036662">
    <property type="entry name" value="PTS_EIIA_man-typ_sf"/>
</dbReference>
<dbReference type="GO" id="GO:0009401">
    <property type="term" value="P:phosphoenolpyruvate-dependent sugar phosphotransferase system"/>
    <property type="evidence" value="ECO:0007669"/>
    <property type="project" value="UniProtKB-KW"/>
</dbReference>
<dbReference type="RefSeq" id="WP_059033730.1">
    <property type="nucleotide sequence ID" value="NZ_BSDN01000007.1"/>
</dbReference>
<dbReference type="Gene3D" id="3.40.50.510">
    <property type="entry name" value="Phosphotransferase system, mannose-type IIA component"/>
    <property type="match status" value="1"/>
</dbReference>
<keyword evidence="10" id="KW-1185">Reference proteome</keyword>
<evidence type="ECO:0000256" key="1">
    <source>
        <dbReference type="ARBA" id="ARBA00004496"/>
    </source>
</evidence>
<dbReference type="InterPro" id="IPR051471">
    <property type="entry name" value="Bacterial_PTS_sugar_comp"/>
</dbReference>
<keyword evidence="6" id="KW-0598">Phosphotransferase system</keyword>
<keyword evidence="2" id="KW-0813">Transport</keyword>
<dbReference type="PANTHER" id="PTHR33799:SF1">
    <property type="entry name" value="PTS SYSTEM MANNOSE-SPECIFIC EIIAB COMPONENT-RELATED"/>
    <property type="match status" value="1"/>
</dbReference>
<evidence type="ECO:0000256" key="2">
    <source>
        <dbReference type="ARBA" id="ARBA00022448"/>
    </source>
</evidence>
<organism evidence="9">
    <name type="scientific">Tepidanaerobacter syntrophicus</name>
    <dbReference type="NCBI Taxonomy" id="224999"/>
    <lineage>
        <taxon>Bacteria</taxon>
        <taxon>Bacillati</taxon>
        <taxon>Bacillota</taxon>
        <taxon>Clostridia</taxon>
        <taxon>Thermosediminibacterales</taxon>
        <taxon>Tepidanaerobacteraceae</taxon>
        <taxon>Tepidanaerobacter</taxon>
    </lineage>
</organism>
<dbReference type="PANTHER" id="PTHR33799">
    <property type="entry name" value="PTS PERMEASE-RELATED-RELATED"/>
    <property type="match status" value="1"/>
</dbReference>
<evidence type="ECO:0000259" key="8">
    <source>
        <dbReference type="PROSITE" id="PS51096"/>
    </source>
</evidence>
<dbReference type="CDD" id="cd00006">
    <property type="entry name" value="PTS_IIA_man"/>
    <property type="match status" value="1"/>
</dbReference>
<keyword evidence="5" id="KW-0808">Transferase</keyword>
<keyword evidence="7" id="KW-0418">Kinase</keyword>
<evidence type="ECO:0000256" key="6">
    <source>
        <dbReference type="ARBA" id="ARBA00022683"/>
    </source>
</evidence>
<dbReference type="PROSITE" id="PS51096">
    <property type="entry name" value="PTS_EIIA_TYPE_4"/>
    <property type="match status" value="1"/>
</dbReference>
<proteinExistence type="predicted"/>
<dbReference type="InterPro" id="IPR004701">
    <property type="entry name" value="PTS_EIIA_man-typ"/>
</dbReference>
<sequence>MHIGYIIIGHGEYSVGMFDAINLILGAQNNIKALTFEINESPDELYSKIIQSIDELNCDYYIIFTDILGGTPYNTAALIAEKDPRIEVITGANLPMLLEAILRRDTTTDLNLLKKIIIENAINGIKINSELIKKSYCETNNVDNEGI</sequence>
<keyword evidence="3" id="KW-0963">Cytoplasm</keyword>
<dbReference type="GO" id="GO:0016020">
    <property type="term" value="C:membrane"/>
    <property type="evidence" value="ECO:0007669"/>
    <property type="project" value="InterPro"/>
</dbReference>
<dbReference type="SUPFAM" id="SSF53062">
    <property type="entry name" value="PTS system fructose IIA component-like"/>
    <property type="match status" value="1"/>
</dbReference>
<accession>A0A0U9HGW6</accession>
<dbReference type="GO" id="GO:0005737">
    <property type="term" value="C:cytoplasm"/>
    <property type="evidence" value="ECO:0007669"/>
    <property type="project" value="UniProtKB-SubCell"/>
</dbReference>
<feature type="domain" description="PTS EIIA type-4" evidence="8">
    <location>
        <begin position="2"/>
        <end position="125"/>
    </location>
</feature>
<evidence type="ECO:0000256" key="3">
    <source>
        <dbReference type="ARBA" id="ARBA00022490"/>
    </source>
</evidence>
<keyword evidence="4" id="KW-0762">Sugar transport</keyword>
<dbReference type="InterPro" id="IPR033887">
    <property type="entry name" value="PTS_IIA_man"/>
</dbReference>
<dbReference type="Proteomes" id="UP000062160">
    <property type="component" value="Unassembled WGS sequence"/>
</dbReference>
<comment type="subcellular location">
    <subcellularLocation>
        <location evidence="1">Cytoplasm</location>
    </subcellularLocation>
</comment>